<dbReference type="InterPro" id="IPR013655">
    <property type="entry name" value="PAS_fold_3"/>
</dbReference>
<dbReference type="InterPro" id="IPR000014">
    <property type="entry name" value="PAS"/>
</dbReference>
<dbReference type="SMART" id="SM00388">
    <property type="entry name" value="HisKA"/>
    <property type="match status" value="1"/>
</dbReference>
<dbReference type="InterPro" id="IPR001610">
    <property type="entry name" value="PAC"/>
</dbReference>
<dbReference type="InterPro" id="IPR036890">
    <property type="entry name" value="HATPase_C_sf"/>
</dbReference>
<dbReference type="SUPFAM" id="SSF47384">
    <property type="entry name" value="Homodimeric domain of signal transducing histidine kinase"/>
    <property type="match status" value="1"/>
</dbReference>
<keyword evidence="4" id="KW-0808">Transferase</keyword>
<dbReference type="AlphaFoldDB" id="I0KCK7"/>
<dbReference type="Pfam" id="PF02518">
    <property type="entry name" value="HATPase_c"/>
    <property type="match status" value="1"/>
</dbReference>
<accession>I0KCK7</accession>
<keyword evidence="3" id="KW-0597">Phosphoprotein</keyword>
<dbReference type="InterPro" id="IPR052162">
    <property type="entry name" value="Sensor_kinase/Photoreceptor"/>
</dbReference>
<dbReference type="GO" id="GO:0000155">
    <property type="term" value="F:phosphorelay sensor kinase activity"/>
    <property type="evidence" value="ECO:0007669"/>
    <property type="project" value="InterPro"/>
</dbReference>
<dbReference type="eggNOG" id="COG4251">
    <property type="taxonomic scope" value="Bacteria"/>
</dbReference>
<dbReference type="EC" id="2.7.13.3" evidence="2"/>
<dbReference type="InterPro" id="IPR000700">
    <property type="entry name" value="PAS-assoc_C"/>
</dbReference>
<evidence type="ECO:0000256" key="4">
    <source>
        <dbReference type="ARBA" id="ARBA00022679"/>
    </source>
</evidence>
<dbReference type="SUPFAM" id="SSF55874">
    <property type="entry name" value="ATPase domain of HSP90 chaperone/DNA topoisomerase II/histidine kinase"/>
    <property type="match status" value="1"/>
</dbReference>
<dbReference type="Gene3D" id="1.10.287.130">
    <property type="match status" value="1"/>
</dbReference>
<dbReference type="SUPFAM" id="SSF55785">
    <property type="entry name" value="PYP-like sensor domain (PAS domain)"/>
    <property type="match status" value="1"/>
</dbReference>
<dbReference type="PANTHER" id="PTHR43304:SF1">
    <property type="entry name" value="PAC DOMAIN-CONTAINING PROTEIN"/>
    <property type="match status" value="1"/>
</dbReference>
<dbReference type="Pfam" id="PF00512">
    <property type="entry name" value="HisKA"/>
    <property type="match status" value="1"/>
</dbReference>
<evidence type="ECO:0000259" key="7">
    <source>
        <dbReference type="PROSITE" id="PS50112"/>
    </source>
</evidence>
<evidence type="ECO:0000313" key="10">
    <source>
        <dbReference type="Proteomes" id="UP000011058"/>
    </source>
</evidence>
<dbReference type="CDD" id="cd00082">
    <property type="entry name" value="HisKA"/>
    <property type="match status" value="1"/>
</dbReference>
<dbReference type="NCBIfam" id="TIGR00229">
    <property type="entry name" value="sensory_box"/>
    <property type="match status" value="1"/>
</dbReference>
<comment type="catalytic activity">
    <reaction evidence="1">
        <text>ATP + protein L-histidine = ADP + protein N-phospho-L-histidine.</text>
        <dbReference type="EC" id="2.7.13.3"/>
    </reaction>
</comment>
<dbReference type="Pfam" id="PF08447">
    <property type="entry name" value="PAS_3"/>
    <property type="match status" value="1"/>
</dbReference>
<dbReference type="STRING" id="1166018.FAES_3854"/>
<evidence type="ECO:0000259" key="6">
    <source>
        <dbReference type="PROSITE" id="PS50109"/>
    </source>
</evidence>
<evidence type="ECO:0000313" key="9">
    <source>
        <dbReference type="EMBL" id="CCH01860.1"/>
    </source>
</evidence>
<dbReference type="Proteomes" id="UP000011058">
    <property type="component" value="Chromosome"/>
</dbReference>
<evidence type="ECO:0000256" key="3">
    <source>
        <dbReference type="ARBA" id="ARBA00022553"/>
    </source>
</evidence>
<dbReference type="PANTHER" id="PTHR43304">
    <property type="entry name" value="PHYTOCHROME-LIKE PROTEIN CPH1"/>
    <property type="match status" value="1"/>
</dbReference>
<dbReference type="InterPro" id="IPR005467">
    <property type="entry name" value="His_kinase_dom"/>
</dbReference>
<protein>
    <recommendedName>
        <fullName evidence="2">histidine kinase</fullName>
        <ecNumber evidence="2">2.7.13.3</ecNumber>
    </recommendedName>
</protein>
<dbReference type="InterPro" id="IPR004358">
    <property type="entry name" value="Sig_transdc_His_kin-like_C"/>
</dbReference>
<dbReference type="HOGENOM" id="CLU_000445_114_71_10"/>
<dbReference type="Gene3D" id="3.30.565.10">
    <property type="entry name" value="Histidine kinase-like ATPase, C-terminal domain"/>
    <property type="match status" value="1"/>
</dbReference>
<dbReference type="PROSITE" id="PS50112">
    <property type="entry name" value="PAS"/>
    <property type="match status" value="1"/>
</dbReference>
<keyword evidence="10" id="KW-1185">Reference proteome</keyword>
<dbReference type="SMART" id="SM00086">
    <property type="entry name" value="PAC"/>
    <property type="match status" value="1"/>
</dbReference>
<dbReference type="KEGG" id="fae:FAES_3854"/>
<dbReference type="InterPro" id="IPR035965">
    <property type="entry name" value="PAS-like_dom_sf"/>
</dbReference>
<dbReference type="CDD" id="cd00130">
    <property type="entry name" value="PAS"/>
    <property type="match status" value="1"/>
</dbReference>
<evidence type="ECO:0000256" key="2">
    <source>
        <dbReference type="ARBA" id="ARBA00012438"/>
    </source>
</evidence>
<dbReference type="InterPro" id="IPR036097">
    <property type="entry name" value="HisK_dim/P_sf"/>
</dbReference>
<evidence type="ECO:0000256" key="1">
    <source>
        <dbReference type="ARBA" id="ARBA00000085"/>
    </source>
</evidence>
<reference evidence="9 10" key="1">
    <citation type="journal article" date="2012" name="J. Bacteriol.">
        <title>Genome Sequence of Fibrella aestuarina BUZ 2T, a Filamentous Marine Bacterium.</title>
        <authorList>
            <person name="Filippini M."/>
            <person name="Qi W."/>
            <person name="Blom J."/>
            <person name="Goesmann A."/>
            <person name="Smits T.H."/>
            <person name="Bagheri H.C."/>
        </authorList>
    </citation>
    <scope>NUCLEOTIDE SEQUENCE [LARGE SCALE GENOMIC DNA]</scope>
    <source>
        <strain evidence="10">BUZ 2T</strain>
    </source>
</reference>
<dbReference type="PROSITE" id="PS50113">
    <property type="entry name" value="PAC"/>
    <property type="match status" value="1"/>
</dbReference>
<dbReference type="PRINTS" id="PR00344">
    <property type="entry name" value="BCTRLSENSOR"/>
</dbReference>
<evidence type="ECO:0000256" key="5">
    <source>
        <dbReference type="ARBA" id="ARBA00022777"/>
    </source>
</evidence>
<dbReference type="InterPro" id="IPR003594">
    <property type="entry name" value="HATPase_dom"/>
</dbReference>
<dbReference type="SMART" id="SM00387">
    <property type="entry name" value="HATPase_c"/>
    <property type="match status" value="1"/>
</dbReference>
<keyword evidence="5 9" id="KW-0418">Kinase</keyword>
<dbReference type="EMBL" id="HE796683">
    <property type="protein sequence ID" value="CCH01860.1"/>
    <property type="molecule type" value="Genomic_DNA"/>
</dbReference>
<name>I0KCK7_9BACT</name>
<proteinExistence type="predicted"/>
<dbReference type="RefSeq" id="WP_015332959.1">
    <property type="nucleotide sequence ID" value="NC_020054.1"/>
</dbReference>
<organism evidence="9 10">
    <name type="scientific">Fibrella aestuarina BUZ 2</name>
    <dbReference type="NCBI Taxonomy" id="1166018"/>
    <lineage>
        <taxon>Bacteria</taxon>
        <taxon>Pseudomonadati</taxon>
        <taxon>Bacteroidota</taxon>
        <taxon>Cytophagia</taxon>
        <taxon>Cytophagales</taxon>
        <taxon>Spirosomataceae</taxon>
        <taxon>Fibrella</taxon>
    </lineage>
</organism>
<sequence>MNTSATSSLALEVERLQLALQAAQVGTWDYNLETKQAEWSVICKQLFGLPAESDVSAAALLEQVHPDDRERVRLANARSLSPESDGEHNLIFRTHIAADDYRWVQAKGRTLRNQQGQLSRFSGIVFDITELKQMQEALRQNTNELEHRVAERTQDLYEANQQLKKSNEHLAEFAYIASHDLQEPLRKIQSFSNLLLERHDVAVNDNDYLQRIHTAASRMATLLHDLLAYSRLSTRSEGTQPLQLTDLFEAVLQDQELLIEETGAVIDLHPLPAVMGRPAQLTQLFNNLVNNALKFRREGVVPQLTVQAIQLTADELPERVKPSRLADSYYRIDLSDNGIGFDEKYVDRIFQVFQRLHGRSAFPGTGIGLAICEKVAINHGGGITAQSQAGVGTTFSLYLPV</sequence>
<feature type="domain" description="PAC" evidence="8">
    <location>
        <begin position="84"/>
        <end position="140"/>
    </location>
</feature>
<dbReference type="eggNOG" id="COG2202">
    <property type="taxonomic scope" value="Bacteria"/>
</dbReference>
<dbReference type="Gene3D" id="3.30.450.20">
    <property type="entry name" value="PAS domain"/>
    <property type="match status" value="1"/>
</dbReference>
<gene>
    <name evidence="9" type="ORF">FAES_3854</name>
</gene>
<feature type="domain" description="Histidine kinase" evidence="6">
    <location>
        <begin position="176"/>
        <end position="401"/>
    </location>
</feature>
<dbReference type="Gene3D" id="2.10.70.100">
    <property type="match status" value="1"/>
</dbReference>
<dbReference type="InterPro" id="IPR003661">
    <property type="entry name" value="HisK_dim/P_dom"/>
</dbReference>
<dbReference type="SMART" id="SM00091">
    <property type="entry name" value="PAS"/>
    <property type="match status" value="1"/>
</dbReference>
<dbReference type="OrthoDB" id="9124519at2"/>
<evidence type="ECO:0000259" key="8">
    <source>
        <dbReference type="PROSITE" id="PS50113"/>
    </source>
</evidence>
<dbReference type="PROSITE" id="PS50109">
    <property type="entry name" value="HIS_KIN"/>
    <property type="match status" value="1"/>
</dbReference>
<feature type="domain" description="PAS" evidence="7">
    <location>
        <begin position="12"/>
        <end position="83"/>
    </location>
</feature>